<dbReference type="AlphaFoldDB" id="A0A9N7V4F3"/>
<sequence>MYLLVIRRRTRVGPAPPCHALTSPSRQRRIYSVGKQTVTRPTPRRSHVSQSHASLSDNGNRRPTPGLGCGTKPRPNNAGAAEGCDLETGADCDNSLAERRPPPHALLPLFLLLGSPRLHLEKNNKPQNDRRTRRRMKGFLLIDCLLLFPARGLLNPRLDPL</sequence>
<gene>
    <name evidence="3" type="ORF">PLEPLA_LOCUS29673</name>
</gene>
<evidence type="ECO:0000256" key="2">
    <source>
        <dbReference type="SAM" id="Phobius"/>
    </source>
</evidence>
<reference evidence="3" key="1">
    <citation type="submission" date="2020-03" db="EMBL/GenBank/DDBJ databases">
        <authorList>
            <person name="Weist P."/>
        </authorList>
    </citation>
    <scope>NUCLEOTIDE SEQUENCE</scope>
</reference>
<evidence type="ECO:0000313" key="4">
    <source>
        <dbReference type="Proteomes" id="UP001153269"/>
    </source>
</evidence>
<dbReference type="EMBL" id="CADEAL010002746">
    <property type="protein sequence ID" value="CAB1441957.1"/>
    <property type="molecule type" value="Genomic_DNA"/>
</dbReference>
<keyword evidence="2" id="KW-1133">Transmembrane helix</keyword>
<keyword evidence="2" id="KW-0472">Membrane</keyword>
<dbReference type="Proteomes" id="UP001153269">
    <property type="component" value="Unassembled WGS sequence"/>
</dbReference>
<comment type="caution">
    <text evidence="3">The sequence shown here is derived from an EMBL/GenBank/DDBJ whole genome shotgun (WGS) entry which is preliminary data.</text>
</comment>
<proteinExistence type="predicted"/>
<evidence type="ECO:0000256" key="1">
    <source>
        <dbReference type="SAM" id="MobiDB-lite"/>
    </source>
</evidence>
<keyword evidence="4" id="KW-1185">Reference proteome</keyword>
<accession>A0A9N7V4F3</accession>
<feature type="region of interest" description="Disordered" evidence="1">
    <location>
        <begin position="34"/>
        <end position="83"/>
    </location>
</feature>
<keyword evidence="2" id="KW-0812">Transmembrane</keyword>
<evidence type="ECO:0000313" key="3">
    <source>
        <dbReference type="EMBL" id="CAB1441957.1"/>
    </source>
</evidence>
<protein>
    <submittedName>
        <fullName evidence="3">Uncharacterized protein</fullName>
    </submittedName>
</protein>
<feature type="transmembrane region" description="Helical" evidence="2">
    <location>
        <begin position="138"/>
        <end position="154"/>
    </location>
</feature>
<name>A0A9N7V4F3_PLEPL</name>
<feature type="compositionally biased region" description="Polar residues" evidence="1">
    <location>
        <begin position="48"/>
        <end position="58"/>
    </location>
</feature>
<organism evidence="3 4">
    <name type="scientific">Pleuronectes platessa</name>
    <name type="common">European plaice</name>
    <dbReference type="NCBI Taxonomy" id="8262"/>
    <lineage>
        <taxon>Eukaryota</taxon>
        <taxon>Metazoa</taxon>
        <taxon>Chordata</taxon>
        <taxon>Craniata</taxon>
        <taxon>Vertebrata</taxon>
        <taxon>Euteleostomi</taxon>
        <taxon>Actinopterygii</taxon>
        <taxon>Neopterygii</taxon>
        <taxon>Teleostei</taxon>
        <taxon>Neoteleostei</taxon>
        <taxon>Acanthomorphata</taxon>
        <taxon>Carangaria</taxon>
        <taxon>Pleuronectiformes</taxon>
        <taxon>Pleuronectoidei</taxon>
        <taxon>Pleuronectidae</taxon>
        <taxon>Pleuronectes</taxon>
    </lineage>
</organism>